<keyword evidence="3" id="KW-1185">Reference proteome</keyword>
<evidence type="ECO:0000259" key="1">
    <source>
        <dbReference type="Pfam" id="PF16793"/>
    </source>
</evidence>
<gene>
    <name evidence="2" type="ORF">V5F89_11935</name>
</gene>
<proteinExistence type="predicted"/>
<dbReference type="Pfam" id="PF16793">
    <property type="entry name" value="RepB_primase"/>
    <property type="match status" value="1"/>
</dbReference>
<accession>A0ABZ2D250</accession>
<name>A0ABZ2D250_9SPHN</name>
<dbReference type="Gene3D" id="3.30.70.1790">
    <property type="entry name" value="RepB DNA-primase, N-terminal domain"/>
    <property type="match status" value="1"/>
</dbReference>
<dbReference type="RefSeq" id="WP_338445851.1">
    <property type="nucleotide sequence ID" value="NZ_CP144918.1"/>
</dbReference>
<dbReference type="Proteomes" id="UP001335183">
    <property type="component" value="Chromosome"/>
</dbReference>
<evidence type="ECO:0000313" key="3">
    <source>
        <dbReference type="Proteomes" id="UP001335183"/>
    </source>
</evidence>
<evidence type="ECO:0000313" key="2">
    <source>
        <dbReference type="EMBL" id="WWA46959.1"/>
    </source>
</evidence>
<sequence>MRVPNRFTSLADAAPSSRSHDAIVRFLEEVWDYSSTEYTFLYTRRAGTNRMVPHPIRGERASKIGRLLEQRSPENHDYYFCPNPFDAPRNTKGRAMATRYAWSDIDDADPMRFKPQPNVLWETSTGRFQGLWIWRKTVPAFEAEQYTKNLWKLYGGDRGAWSANKLLRVPGTINHKPERHGETVRLVHYDARPKRVPEAIRDLSEMHKPSCDRGGVDPSRYDPHEVMRRYRRSMGLVAGTLMTARIVMRTDRSGAVYQIVSAMATAGATDDEIAAVLLVNPYFTSKWGSDVGEAERQILRIRNLVEAGR</sequence>
<feature type="domain" description="RepB-like DNA primase" evidence="1">
    <location>
        <begin position="110"/>
        <end position="194"/>
    </location>
</feature>
<reference evidence="2 3" key="1">
    <citation type="submission" date="2024-02" db="EMBL/GenBank/DDBJ databases">
        <title>The whole genome sequence of five bacterial samples isolated from Abu Dhabi Sabkha-shore region.</title>
        <authorList>
            <person name="Sudalaimuthuasari N."/>
            <person name="Sarfraz B."/>
            <person name="Tuyisabe J.D."/>
            <person name="Mugisha Ntwali L.D.M."/>
            <person name="Ali A.I.A.A."/>
            <person name="Almansoori S.Z.A."/>
            <person name="Alajami H.S.A."/>
            <person name="Almeqbaali A.A.S."/>
            <person name="Kundu B."/>
            <person name="Saeed E.E."/>
            <person name="Sukumarinath V."/>
            <person name="Mishra A.K."/>
            <person name="Hazzouri K.M."/>
            <person name="Almaskari R."/>
            <person name="Sharma A.K."/>
            <person name="Amiri K.M.A."/>
        </authorList>
    </citation>
    <scope>NUCLEOTIDE SEQUENCE [LARGE SCALE GENOMIC DNA]</scope>
    <source>
        <strain evidence="3">kcgeb_sd</strain>
    </source>
</reference>
<dbReference type="EMBL" id="CP144918">
    <property type="protein sequence ID" value="WWA46959.1"/>
    <property type="molecule type" value="Genomic_DNA"/>
</dbReference>
<protein>
    <submittedName>
        <fullName evidence="2">DNA-primase RepB domain-containing protein</fullName>
    </submittedName>
</protein>
<organism evidence="2 3">
    <name type="scientific">Pelagerythrobacter marensis</name>
    <dbReference type="NCBI Taxonomy" id="543877"/>
    <lineage>
        <taxon>Bacteria</taxon>
        <taxon>Pseudomonadati</taxon>
        <taxon>Pseudomonadota</taxon>
        <taxon>Alphaproteobacteria</taxon>
        <taxon>Sphingomonadales</taxon>
        <taxon>Erythrobacteraceae</taxon>
        <taxon>Pelagerythrobacter</taxon>
    </lineage>
</organism>
<dbReference type="InterPro" id="IPR039459">
    <property type="entry name" value="RepB-like_DNA_primase_dom"/>
</dbReference>